<sequence length="653" mass="68508">MTTSLTTGPIPTWIRVPGADGFPDAGVHGVLEAPRSGRARFGVVLVAPVGREQVVSVRALVALSHELALRGAAVLRIALRGTGDSHPAPENLYEAWQQDVMAAVGELGRRAPGVPLKAVGLRIGAAVLGSAAATHQVPVHQGILWEPVGGRAYLRKAAALRRMSVARPVADPALGTETSGELYTPAQADALKRFKDPGTGPLPDGWSVRTEQDRGSAELLYEVSSEFARVPRSSVQQIALDLAEPRGCAESAVDLQPLETMELVHAGSTVVERLVVTDAGSPGIFTAAPGDVTPARTAARTADGTQDASGHAVFMVSAAAEPMDGPTGLWTACARDLAAAGLTVLRTDRPRCGVLADPLDDDPPIPYEQAAINAVRADIAWLARHTGAPVTGVGLCVGSWLLMKAGEACGLQRVIAFNNIAWRTGTTHYQRVYTKIAGWDGAPAALAATQQPEPGTPHDDAAHSSLLVHAAHLPRRLKGWLSLAKDTLENNAPARLWHLMGYTGLVDAPSLVLDQTDVPGLELVQGREDLLRFHQLNGTWAASRAQRRRGRGGAGVGPESGAAHREILLTRHRSGEVLSQASGLVVRSVPELDHALLSAAARVAVRSILLELLVGAGSAFGEADRSRHGQPGTTDRDPSDPLQGAAGTRATII</sequence>
<organism evidence="2 3">
    <name type="scientific">Kocuria subflava</name>
    <dbReference type="NCBI Taxonomy" id="1736139"/>
    <lineage>
        <taxon>Bacteria</taxon>
        <taxon>Bacillati</taxon>
        <taxon>Actinomycetota</taxon>
        <taxon>Actinomycetes</taxon>
        <taxon>Micrococcales</taxon>
        <taxon>Micrococcaceae</taxon>
        <taxon>Kocuria</taxon>
    </lineage>
</organism>
<reference evidence="2 3" key="1">
    <citation type="submission" date="2020-02" db="EMBL/GenBank/DDBJ databases">
        <authorList>
            <person name="Sun Q."/>
        </authorList>
    </citation>
    <scope>NUCLEOTIDE SEQUENCE [LARGE SCALE GENOMIC DNA]</scope>
    <source>
        <strain evidence="2 3">YIM 13062</strain>
    </source>
</reference>
<dbReference type="AlphaFoldDB" id="A0A846TLU0"/>
<evidence type="ECO:0000256" key="1">
    <source>
        <dbReference type="SAM" id="MobiDB-lite"/>
    </source>
</evidence>
<dbReference type="Gene3D" id="3.40.50.1820">
    <property type="entry name" value="alpha/beta hydrolase"/>
    <property type="match status" value="2"/>
</dbReference>
<keyword evidence="3" id="KW-1185">Reference proteome</keyword>
<dbReference type="Proteomes" id="UP000521379">
    <property type="component" value="Unassembled WGS sequence"/>
</dbReference>
<gene>
    <name evidence="2" type="ORF">GTW58_05555</name>
</gene>
<evidence type="ECO:0000313" key="2">
    <source>
        <dbReference type="EMBL" id="NKE09413.1"/>
    </source>
</evidence>
<dbReference type="SUPFAM" id="SSF53474">
    <property type="entry name" value="alpha/beta-Hydrolases"/>
    <property type="match status" value="2"/>
</dbReference>
<dbReference type="InterPro" id="IPR029058">
    <property type="entry name" value="AB_hydrolase_fold"/>
</dbReference>
<accession>A0A846TLU0</accession>
<protein>
    <recommendedName>
        <fullName evidence="4">Alpha/beta hydrolase</fullName>
    </recommendedName>
</protein>
<evidence type="ECO:0000313" key="3">
    <source>
        <dbReference type="Proteomes" id="UP000521379"/>
    </source>
</evidence>
<feature type="region of interest" description="Disordered" evidence="1">
    <location>
        <begin position="622"/>
        <end position="653"/>
    </location>
</feature>
<comment type="caution">
    <text evidence="2">The sequence shown here is derived from an EMBL/GenBank/DDBJ whole genome shotgun (WGS) entry which is preliminary data.</text>
</comment>
<evidence type="ECO:0008006" key="4">
    <source>
        <dbReference type="Google" id="ProtNLM"/>
    </source>
</evidence>
<dbReference type="RefSeq" id="WP_119932050.1">
    <property type="nucleotide sequence ID" value="NZ_JAAVUN010000008.1"/>
</dbReference>
<dbReference type="EMBL" id="JAAVUN010000008">
    <property type="protein sequence ID" value="NKE09413.1"/>
    <property type="molecule type" value="Genomic_DNA"/>
</dbReference>
<name>A0A846TLU0_9MICC</name>
<proteinExistence type="predicted"/>